<evidence type="ECO:0000259" key="5">
    <source>
        <dbReference type="Pfam" id="PF00296"/>
    </source>
</evidence>
<dbReference type="GO" id="GO:0005829">
    <property type="term" value="C:cytosol"/>
    <property type="evidence" value="ECO:0007669"/>
    <property type="project" value="TreeGrafter"/>
</dbReference>
<dbReference type="OrthoDB" id="7239898at2"/>
<dbReference type="PANTHER" id="PTHR30137">
    <property type="entry name" value="LUCIFERASE-LIKE MONOOXYGENASE"/>
    <property type="match status" value="1"/>
</dbReference>
<dbReference type="PANTHER" id="PTHR30137:SF16">
    <property type="entry name" value="BLL0895 PROTEIN"/>
    <property type="match status" value="1"/>
</dbReference>
<evidence type="ECO:0000256" key="1">
    <source>
        <dbReference type="ARBA" id="ARBA00010426"/>
    </source>
</evidence>
<dbReference type="RefSeq" id="WP_127741712.1">
    <property type="nucleotide sequence ID" value="NZ_SACN01000001.1"/>
</dbReference>
<keyword evidence="7" id="KW-1185">Reference proteome</keyword>
<keyword evidence="2" id="KW-0285">Flavoprotein</keyword>
<sequence>MKLGLFAQPAHPPERSPFDCQEWDLQVLRWLDELGYEEAWLGEHHTLPWEPNPAPDILVAQALRETSRIRLGTGGVCLPYHNPAVVANRIAWLDHLAKGRFNFGIAAGSVPSDWALLGLDGEKVRDMTRESLEIILKIWGAEEPFDYQGKYWNCRYDEPEMPLKGAHIKPYQKPYPPIGISGLTARSETLKMAGRQGFIPMSLNISVDFVKTHWDAYAEGAALAGRTPKREDWRVCREVVVAETDEAAYKLATEGNLGRFARDYVLNVASRFGLLQWYKHHPDVPDSDMTVDYMAKHCWIVGSPNTVREKLEEFQEQSGGFGTLLVFGCDYADKASGWHESLRALAEEVAPKVKGGGALEVA</sequence>
<proteinExistence type="inferred from homology"/>
<reference evidence="6 7" key="1">
    <citation type="submission" date="2019-01" db="EMBL/GenBank/DDBJ databases">
        <authorList>
            <person name="Chen W.-M."/>
        </authorList>
    </citation>
    <scope>NUCLEOTIDE SEQUENCE [LARGE SCALE GENOMIC DNA]</scope>
    <source>
        <strain evidence="6 7">CCP-7</strain>
    </source>
</reference>
<protein>
    <submittedName>
        <fullName evidence="6">LLM class flavin-dependent oxidoreductase</fullName>
    </submittedName>
</protein>
<dbReference type="SUPFAM" id="SSF51679">
    <property type="entry name" value="Bacterial luciferase-like"/>
    <property type="match status" value="1"/>
</dbReference>
<dbReference type="GO" id="GO:0004497">
    <property type="term" value="F:monooxygenase activity"/>
    <property type="evidence" value="ECO:0007669"/>
    <property type="project" value="UniProtKB-KW"/>
</dbReference>
<evidence type="ECO:0000313" key="7">
    <source>
        <dbReference type="Proteomes" id="UP000282971"/>
    </source>
</evidence>
<organism evidence="6 7">
    <name type="scientific">Sphingomonas crocodyli</name>
    <dbReference type="NCBI Taxonomy" id="1979270"/>
    <lineage>
        <taxon>Bacteria</taxon>
        <taxon>Pseudomonadati</taxon>
        <taxon>Pseudomonadota</taxon>
        <taxon>Alphaproteobacteria</taxon>
        <taxon>Sphingomonadales</taxon>
        <taxon>Sphingomonadaceae</taxon>
        <taxon>Sphingomonas</taxon>
    </lineage>
</organism>
<dbReference type="Pfam" id="PF00296">
    <property type="entry name" value="Bac_luciferase"/>
    <property type="match status" value="1"/>
</dbReference>
<dbReference type="Gene3D" id="3.20.20.30">
    <property type="entry name" value="Luciferase-like domain"/>
    <property type="match status" value="1"/>
</dbReference>
<dbReference type="EMBL" id="SACN01000001">
    <property type="protein sequence ID" value="RVT93273.1"/>
    <property type="molecule type" value="Genomic_DNA"/>
</dbReference>
<dbReference type="InterPro" id="IPR050766">
    <property type="entry name" value="Bact_Lucif_Oxidored"/>
</dbReference>
<dbReference type="InterPro" id="IPR036661">
    <property type="entry name" value="Luciferase-like_sf"/>
</dbReference>
<comment type="similarity">
    <text evidence="1">Belongs to the bacterial luciferase oxidoreductase family.</text>
</comment>
<evidence type="ECO:0000313" key="6">
    <source>
        <dbReference type="EMBL" id="RVT93273.1"/>
    </source>
</evidence>
<name>A0A437M6Q5_9SPHN</name>
<dbReference type="GO" id="GO:0016705">
    <property type="term" value="F:oxidoreductase activity, acting on paired donors, with incorporation or reduction of molecular oxygen"/>
    <property type="evidence" value="ECO:0007669"/>
    <property type="project" value="InterPro"/>
</dbReference>
<evidence type="ECO:0000256" key="2">
    <source>
        <dbReference type="ARBA" id="ARBA00022630"/>
    </source>
</evidence>
<feature type="domain" description="Luciferase-like" evidence="5">
    <location>
        <begin position="25"/>
        <end position="317"/>
    </location>
</feature>
<evidence type="ECO:0000256" key="4">
    <source>
        <dbReference type="ARBA" id="ARBA00023033"/>
    </source>
</evidence>
<accession>A0A437M6Q5</accession>
<dbReference type="AlphaFoldDB" id="A0A437M6Q5"/>
<evidence type="ECO:0000256" key="3">
    <source>
        <dbReference type="ARBA" id="ARBA00023002"/>
    </source>
</evidence>
<gene>
    <name evidence="6" type="ORF">EOD43_05120</name>
</gene>
<keyword evidence="4" id="KW-0503">Monooxygenase</keyword>
<dbReference type="Proteomes" id="UP000282971">
    <property type="component" value="Unassembled WGS sequence"/>
</dbReference>
<keyword evidence="3" id="KW-0560">Oxidoreductase</keyword>
<comment type="caution">
    <text evidence="6">The sequence shown here is derived from an EMBL/GenBank/DDBJ whole genome shotgun (WGS) entry which is preliminary data.</text>
</comment>
<dbReference type="InterPro" id="IPR011251">
    <property type="entry name" value="Luciferase-like_dom"/>
</dbReference>